<comment type="caution">
    <text evidence="8">The sequence shown here is derived from an EMBL/GenBank/DDBJ whole genome shotgun (WGS) entry which is preliminary data.</text>
</comment>
<dbReference type="Proteomes" id="UP000480684">
    <property type="component" value="Unassembled WGS sequence"/>
</dbReference>
<dbReference type="EMBL" id="JAAIYP010000038">
    <property type="protein sequence ID" value="NFV80843.1"/>
    <property type="molecule type" value="Genomic_DNA"/>
</dbReference>
<dbReference type="GO" id="GO:0006824">
    <property type="term" value="P:cobalt ion transport"/>
    <property type="evidence" value="ECO:0007669"/>
    <property type="project" value="InterPro"/>
</dbReference>
<dbReference type="Pfam" id="PF02361">
    <property type="entry name" value="CbiQ"/>
    <property type="match status" value="1"/>
</dbReference>
<dbReference type="RefSeq" id="WP_163679811.1">
    <property type="nucleotide sequence ID" value="NZ_JAAIYP010000038.1"/>
</dbReference>
<evidence type="ECO:0000256" key="5">
    <source>
        <dbReference type="ARBA" id="ARBA00022989"/>
    </source>
</evidence>
<organism evidence="8 9">
    <name type="scientific">Magnetospirillum aberrantis SpK</name>
    <dbReference type="NCBI Taxonomy" id="908842"/>
    <lineage>
        <taxon>Bacteria</taxon>
        <taxon>Pseudomonadati</taxon>
        <taxon>Pseudomonadota</taxon>
        <taxon>Alphaproteobacteria</taxon>
        <taxon>Rhodospirillales</taxon>
        <taxon>Rhodospirillaceae</taxon>
        <taxon>Magnetospirillum</taxon>
    </lineage>
</organism>
<evidence type="ECO:0000256" key="3">
    <source>
        <dbReference type="ARBA" id="ARBA00022475"/>
    </source>
</evidence>
<keyword evidence="3" id="KW-1003">Cell membrane</keyword>
<evidence type="ECO:0000256" key="6">
    <source>
        <dbReference type="ARBA" id="ARBA00023136"/>
    </source>
</evidence>
<reference evidence="8 9" key="1">
    <citation type="submission" date="2020-02" db="EMBL/GenBank/DDBJ databases">
        <authorList>
            <person name="Dziuba M."/>
            <person name="Kuznetsov B."/>
            <person name="Mardanov A."/>
            <person name="Ravin N."/>
            <person name="Grouzdev D."/>
        </authorList>
    </citation>
    <scope>NUCLEOTIDE SEQUENCE [LARGE SCALE GENOMIC DNA]</scope>
    <source>
        <strain evidence="8 9">SpK</strain>
    </source>
</reference>
<feature type="transmembrane region" description="Helical" evidence="7">
    <location>
        <begin position="62"/>
        <end position="82"/>
    </location>
</feature>
<feature type="transmembrane region" description="Helical" evidence="7">
    <location>
        <begin position="222"/>
        <end position="240"/>
    </location>
</feature>
<evidence type="ECO:0000256" key="2">
    <source>
        <dbReference type="ARBA" id="ARBA00008564"/>
    </source>
</evidence>
<evidence type="ECO:0000256" key="7">
    <source>
        <dbReference type="SAM" id="Phobius"/>
    </source>
</evidence>
<keyword evidence="6 7" id="KW-0472">Membrane</keyword>
<comment type="similarity">
    <text evidence="2">Belongs to the CbiQ family.</text>
</comment>
<evidence type="ECO:0000256" key="1">
    <source>
        <dbReference type="ARBA" id="ARBA00004651"/>
    </source>
</evidence>
<evidence type="ECO:0000313" key="8">
    <source>
        <dbReference type="EMBL" id="NFV80843.1"/>
    </source>
</evidence>
<dbReference type="PANTHER" id="PTHR43723:SF1">
    <property type="entry name" value="COBALT TRANSPORT PROTEIN CBIQ"/>
    <property type="match status" value="1"/>
</dbReference>
<dbReference type="CDD" id="cd16914">
    <property type="entry name" value="EcfT"/>
    <property type="match status" value="1"/>
</dbReference>
<evidence type="ECO:0000256" key="4">
    <source>
        <dbReference type="ARBA" id="ARBA00022692"/>
    </source>
</evidence>
<name>A0A7C9QU97_9PROT</name>
<dbReference type="GO" id="GO:0043190">
    <property type="term" value="C:ATP-binding cassette (ABC) transporter complex"/>
    <property type="evidence" value="ECO:0007669"/>
    <property type="project" value="InterPro"/>
</dbReference>
<sequence>MIPSDRLAHTSRWRKRALAEKALLSLGLLVLALALPPWPGAALVLAAAVVCSVTAGTPLGALVRLAAGPLAFILTGAATLTVQGGPEGLHFSQAGAHQAGLLVLRSLAAVSALLLLTVTTPASDLVQGLRRLGLPAEVAEVALTTYRLLFVLLDTAAAIHTSQEARLGTVGWRRRIRSTGLLLGNLLPRALDRARRLELGLAARGFDGSLRTLSPARPVRPANVAIIAMLLIALGGAGLWI</sequence>
<keyword evidence="4 7" id="KW-0812">Transmembrane</keyword>
<proteinExistence type="inferred from homology"/>
<protein>
    <submittedName>
        <fullName evidence="8">Cobalt ECF transporter T component CbiQ</fullName>
    </submittedName>
</protein>
<comment type="subcellular location">
    <subcellularLocation>
        <location evidence="1">Cell membrane</location>
        <topology evidence="1">Multi-pass membrane protein</topology>
    </subcellularLocation>
</comment>
<feature type="transmembrane region" description="Helical" evidence="7">
    <location>
        <begin position="102"/>
        <end position="122"/>
    </location>
</feature>
<dbReference type="PANTHER" id="PTHR43723">
    <property type="entry name" value="COBALT TRANSPORT PROTEIN CBIQ"/>
    <property type="match status" value="1"/>
</dbReference>
<dbReference type="NCBIfam" id="TIGR02454">
    <property type="entry name" value="ECF_T_CbiQ"/>
    <property type="match status" value="1"/>
</dbReference>
<dbReference type="InterPro" id="IPR012809">
    <property type="entry name" value="ECF_CbiQ"/>
</dbReference>
<dbReference type="InterPro" id="IPR003339">
    <property type="entry name" value="ABC/ECF_trnsptr_transmembrane"/>
</dbReference>
<keyword evidence="9" id="KW-1185">Reference proteome</keyword>
<evidence type="ECO:0000313" key="9">
    <source>
        <dbReference type="Proteomes" id="UP000480684"/>
    </source>
</evidence>
<keyword evidence="5 7" id="KW-1133">Transmembrane helix</keyword>
<dbReference type="AlphaFoldDB" id="A0A7C9QU97"/>
<gene>
    <name evidence="8" type="primary">cbiQ</name>
    <name evidence="8" type="ORF">G4223_12050</name>
</gene>
<dbReference type="InterPro" id="IPR052770">
    <property type="entry name" value="Cobalt_transport_CbiQ"/>
</dbReference>
<accession>A0A7C9QU97</accession>